<dbReference type="OrthoDB" id="2942008at2"/>
<dbReference type="STRING" id="86666.SAMN04490247_3150"/>
<gene>
    <name evidence="2" type="ORF">SAMN04490247_3150</name>
</gene>
<proteinExistence type="predicted"/>
<sequence>MIDIDKWHDDYVWTLKDVKEAAENGISYKNFYQRVEVYGWTVKKAKTHHVMSRQERCQKYDQKWRDLCEANGIPWQLFISRRVMGWSKEKAATAPHAHDNPVIPKYYRDKARKNGLAYHVIYHRIRNLNWDPEVAVTKPKASRKEAAIEREQKKREKAVHG</sequence>
<feature type="compositionally biased region" description="Basic and acidic residues" evidence="1">
    <location>
        <begin position="142"/>
        <end position="161"/>
    </location>
</feature>
<feature type="region of interest" description="Disordered" evidence="1">
    <location>
        <begin position="139"/>
        <end position="161"/>
    </location>
</feature>
<evidence type="ECO:0000313" key="3">
    <source>
        <dbReference type="Proteomes" id="UP000199225"/>
    </source>
</evidence>
<dbReference type="AlphaFoldDB" id="A0A1G8WE74"/>
<evidence type="ECO:0000256" key="1">
    <source>
        <dbReference type="SAM" id="MobiDB-lite"/>
    </source>
</evidence>
<keyword evidence="3" id="KW-1185">Reference proteome</keyword>
<dbReference type="RefSeq" id="WP_093194799.1">
    <property type="nucleotide sequence ID" value="NZ_FNEV01000015.1"/>
</dbReference>
<reference evidence="3" key="1">
    <citation type="submission" date="2016-10" db="EMBL/GenBank/DDBJ databases">
        <authorList>
            <person name="Varghese N."/>
            <person name="Submissions S."/>
        </authorList>
    </citation>
    <scope>NUCLEOTIDE SEQUENCE [LARGE SCALE GENOMIC DNA]</scope>
    <source>
        <strain evidence="3">DSM 4771</strain>
    </source>
</reference>
<organism evidence="2 3">
    <name type="scientific">Salimicrobium halophilum</name>
    <dbReference type="NCBI Taxonomy" id="86666"/>
    <lineage>
        <taxon>Bacteria</taxon>
        <taxon>Bacillati</taxon>
        <taxon>Bacillota</taxon>
        <taxon>Bacilli</taxon>
        <taxon>Bacillales</taxon>
        <taxon>Bacillaceae</taxon>
        <taxon>Salimicrobium</taxon>
    </lineage>
</organism>
<protein>
    <submittedName>
        <fullName evidence="2">Uncharacterized protein</fullName>
    </submittedName>
</protein>
<evidence type="ECO:0000313" key="2">
    <source>
        <dbReference type="EMBL" id="SDJ76582.1"/>
    </source>
</evidence>
<accession>A0A1G8WE74</accession>
<dbReference type="EMBL" id="FNEV01000015">
    <property type="protein sequence ID" value="SDJ76582.1"/>
    <property type="molecule type" value="Genomic_DNA"/>
</dbReference>
<name>A0A1G8WE74_9BACI</name>
<dbReference type="Proteomes" id="UP000199225">
    <property type="component" value="Unassembled WGS sequence"/>
</dbReference>